<evidence type="ECO:0000313" key="2">
    <source>
        <dbReference type="EMBL" id="MFC4854077.1"/>
    </source>
</evidence>
<proteinExistence type="predicted"/>
<sequence>MSVRYNPVIPIAFIVLGVGNFVLALVLVQSGGSAGFSLFLGPLLALLGVLQLTRSYFEFDPHSRTIAVKALIGPMSREFGGAKGGRLHVNGNRIMWTRADGQVKKVPVSKFMARGDQWRAVLAQVG</sequence>
<evidence type="ECO:0000313" key="3">
    <source>
        <dbReference type="Proteomes" id="UP001595859"/>
    </source>
</evidence>
<feature type="transmembrane region" description="Helical" evidence="1">
    <location>
        <begin position="34"/>
        <end position="53"/>
    </location>
</feature>
<evidence type="ECO:0008006" key="4">
    <source>
        <dbReference type="Google" id="ProtNLM"/>
    </source>
</evidence>
<dbReference type="RefSeq" id="WP_378056032.1">
    <property type="nucleotide sequence ID" value="NZ_JBHSIS010000006.1"/>
</dbReference>
<evidence type="ECO:0000256" key="1">
    <source>
        <dbReference type="SAM" id="Phobius"/>
    </source>
</evidence>
<name>A0ABV9RXN6_9PSEU</name>
<accession>A0ABV9RXN6</accession>
<reference evidence="3" key="1">
    <citation type="journal article" date="2019" name="Int. J. Syst. Evol. Microbiol.">
        <title>The Global Catalogue of Microorganisms (GCM) 10K type strain sequencing project: providing services to taxonomists for standard genome sequencing and annotation.</title>
        <authorList>
            <consortium name="The Broad Institute Genomics Platform"/>
            <consortium name="The Broad Institute Genome Sequencing Center for Infectious Disease"/>
            <person name="Wu L."/>
            <person name="Ma J."/>
        </authorList>
    </citation>
    <scope>NUCLEOTIDE SEQUENCE [LARGE SCALE GENOMIC DNA]</scope>
    <source>
        <strain evidence="3">ZS-22-S1</strain>
    </source>
</reference>
<keyword evidence="1" id="KW-0472">Membrane</keyword>
<keyword evidence="1" id="KW-0812">Transmembrane</keyword>
<keyword evidence="3" id="KW-1185">Reference proteome</keyword>
<dbReference type="EMBL" id="JBHSIS010000006">
    <property type="protein sequence ID" value="MFC4854077.1"/>
    <property type="molecule type" value="Genomic_DNA"/>
</dbReference>
<organism evidence="2 3">
    <name type="scientific">Actinophytocola glycyrrhizae</name>
    <dbReference type="NCBI Taxonomy" id="2044873"/>
    <lineage>
        <taxon>Bacteria</taxon>
        <taxon>Bacillati</taxon>
        <taxon>Actinomycetota</taxon>
        <taxon>Actinomycetes</taxon>
        <taxon>Pseudonocardiales</taxon>
        <taxon>Pseudonocardiaceae</taxon>
    </lineage>
</organism>
<feature type="transmembrane region" description="Helical" evidence="1">
    <location>
        <begin position="7"/>
        <end position="28"/>
    </location>
</feature>
<comment type="caution">
    <text evidence="2">The sequence shown here is derived from an EMBL/GenBank/DDBJ whole genome shotgun (WGS) entry which is preliminary data.</text>
</comment>
<dbReference type="Proteomes" id="UP001595859">
    <property type="component" value="Unassembled WGS sequence"/>
</dbReference>
<gene>
    <name evidence="2" type="ORF">ACFPCV_11240</name>
</gene>
<keyword evidence="1" id="KW-1133">Transmembrane helix</keyword>
<protein>
    <recommendedName>
        <fullName evidence="4">PH domain-containing protein</fullName>
    </recommendedName>
</protein>